<name>A0ABY6B9G7_9GAMM</name>
<gene>
    <name evidence="2" type="ORF">N4264_18430</name>
</gene>
<proteinExistence type="predicted"/>
<dbReference type="RefSeq" id="WP_261693693.1">
    <property type="nucleotide sequence ID" value="NZ_CP104694.1"/>
</dbReference>
<protein>
    <submittedName>
        <fullName evidence="2">TerB family tellurite resistance protein</fullName>
    </submittedName>
</protein>
<accession>A0ABY6B9G7</accession>
<dbReference type="Proteomes" id="UP001064632">
    <property type="component" value="Chromosome"/>
</dbReference>
<evidence type="ECO:0000313" key="3">
    <source>
        <dbReference type="Proteomes" id="UP001064632"/>
    </source>
</evidence>
<dbReference type="Pfam" id="PF05099">
    <property type="entry name" value="TerB"/>
    <property type="match status" value="1"/>
</dbReference>
<evidence type="ECO:0000259" key="1">
    <source>
        <dbReference type="Pfam" id="PF05099"/>
    </source>
</evidence>
<sequence length="159" mass="17334">MAQTQNTNVNRFGGVLRDIGSAIGDMFGGGKLDADQVASIEVEFGLLGYIAGADSIITTGEAHVVNQIMDEMHLSTRARDLAHEAFTRGRKREINVARELRRHLSLHAAESAETEHLFDGLFRVASADGRIRPREKAALEQITTELGLPLSLLKARLTA</sequence>
<evidence type="ECO:0000313" key="2">
    <source>
        <dbReference type="EMBL" id="UXI66713.1"/>
    </source>
</evidence>
<organism evidence="2 3">
    <name type="scientific">Tahibacter amnicola</name>
    <dbReference type="NCBI Taxonomy" id="2976241"/>
    <lineage>
        <taxon>Bacteria</taxon>
        <taxon>Pseudomonadati</taxon>
        <taxon>Pseudomonadota</taxon>
        <taxon>Gammaproteobacteria</taxon>
        <taxon>Lysobacterales</taxon>
        <taxon>Rhodanobacteraceae</taxon>
        <taxon>Tahibacter</taxon>
    </lineage>
</organism>
<dbReference type="SUPFAM" id="SSF158682">
    <property type="entry name" value="TerB-like"/>
    <property type="match status" value="1"/>
</dbReference>
<dbReference type="InterPro" id="IPR029024">
    <property type="entry name" value="TerB-like"/>
</dbReference>
<feature type="domain" description="Co-chaperone DjlA N-terminal" evidence="1">
    <location>
        <begin position="46"/>
        <end position="149"/>
    </location>
</feature>
<dbReference type="EMBL" id="CP104694">
    <property type="protein sequence ID" value="UXI66713.1"/>
    <property type="molecule type" value="Genomic_DNA"/>
</dbReference>
<keyword evidence="3" id="KW-1185">Reference proteome</keyword>
<dbReference type="Gene3D" id="1.10.3680.10">
    <property type="entry name" value="TerB-like"/>
    <property type="match status" value="1"/>
</dbReference>
<reference evidence="2" key="1">
    <citation type="submission" date="2022-09" db="EMBL/GenBank/DDBJ databases">
        <title>Tahibacter sp. nov., isolated from a fresh water.</title>
        <authorList>
            <person name="Baek J.H."/>
            <person name="Lee J.K."/>
            <person name="Kim J.M."/>
            <person name="Jeon C.O."/>
        </authorList>
    </citation>
    <scope>NUCLEOTIDE SEQUENCE</scope>
    <source>
        <strain evidence="2">W38</strain>
    </source>
</reference>
<dbReference type="InterPro" id="IPR007791">
    <property type="entry name" value="DjlA_N"/>
</dbReference>